<dbReference type="AlphaFoldDB" id="A0A165QZ25"/>
<evidence type="ECO:0000313" key="3">
    <source>
        <dbReference type="Proteomes" id="UP000076761"/>
    </source>
</evidence>
<dbReference type="InParanoid" id="A0A165QZ25"/>
<evidence type="ECO:0000256" key="1">
    <source>
        <dbReference type="SAM" id="MobiDB-lite"/>
    </source>
</evidence>
<feature type="region of interest" description="Disordered" evidence="1">
    <location>
        <begin position="143"/>
        <end position="165"/>
    </location>
</feature>
<feature type="region of interest" description="Disordered" evidence="1">
    <location>
        <begin position="1"/>
        <end position="25"/>
    </location>
</feature>
<dbReference type="EMBL" id="KV425588">
    <property type="protein sequence ID" value="KZT23084.1"/>
    <property type="molecule type" value="Genomic_DNA"/>
</dbReference>
<dbReference type="Proteomes" id="UP000076761">
    <property type="component" value="Unassembled WGS sequence"/>
</dbReference>
<evidence type="ECO:0000313" key="2">
    <source>
        <dbReference type="EMBL" id="KZT23084.1"/>
    </source>
</evidence>
<protein>
    <submittedName>
        <fullName evidence="2">Uncharacterized protein</fullName>
    </submittedName>
</protein>
<organism evidence="2 3">
    <name type="scientific">Neolentinus lepideus HHB14362 ss-1</name>
    <dbReference type="NCBI Taxonomy" id="1314782"/>
    <lineage>
        <taxon>Eukaryota</taxon>
        <taxon>Fungi</taxon>
        <taxon>Dikarya</taxon>
        <taxon>Basidiomycota</taxon>
        <taxon>Agaricomycotina</taxon>
        <taxon>Agaricomycetes</taxon>
        <taxon>Gloeophyllales</taxon>
        <taxon>Gloeophyllaceae</taxon>
        <taxon>Neolentinus</taxon>
    </lineage>
</organism>
<feature type="compositionally biased region" description="Basic and acidic residues" evidence="1">
    <location>
        <begin position="146"/>
        <end position="159"/>
    </location>
</feature>
<proteinExistence type="predicted"/>
<sequence length="165" mass="18390">MEATSEVSTVQNVQRSTPEARSKGLSFQTGLLNPVMTMQSSVPKSQPYHCVLITGAKVHQYSNSSTTVCSPITATLISIVQLLYVSRGCQVQLTPACERKYSLRREGGLADDQHTTADDRRRRALYRPHTPPLTRRTLTRLVSRSPHHDRSQGRVECLHGHGPWA</sequence>
<name>A0A165QZ25_9AGAM</name>
<gene>
    <name evidence="2" type="ORF">NEOLEDRAFT_567686</name>
</gene>
<accession>A0A165QZ25</accession>
<keyword evidence="3" id="KW-1185">Reference proteome</keyword>
<reference evidence="2 3" key="1">
    <citation type="journal article" date="2016" name="Mol. Biol. Evol.">
        <title>Comparative Genomics of Early-Diverging Mushroom-Forming Fungi Provides Insights into the Origins of Lignocellulose Decay Capabilities.</title>
        <authorList>
            <person name="Nagy L.G."/>
            <person name="Riley R."/>
            <person name="Tritt A."/>
            <person name="Adam C."/>
            <person name="Daum C."/>
            <person name="Floudas D."/>
            <person name="Sun H."/>
            <person name="Yadav J.S."/>
            <person name="Pangilinan J."/>
            <person name="Larsson K.H."/>
            <person name="Matsuura K."/>
            <person name="Barry K."/>
            <person name="Labutti K."/>
            <person name="Kuo R."/>
            <person name="Ohm R.A."/>
            <person name="Bhattacharya S.S."/>
            <person name="Shirouzu T."/>
            <person name="Yoshinaga Y."/>
            <person name="Martin F.M."/>
            <person name="Grigoriev I.V."/>
            <person name="Hibbett D.S."/>
        </authorList>
    </citation>
    <scope>NUCLEOTIDE SEQUENCE [LARGE SCALE GENOMIC DNA]</scope>
    <source>
        <strain evidence="2 3">HHB14362 ss-1</strain>
    </source>
</reference>